<reference evidence="1 2" key="1">
    <citation type="submission" date="2022-12" db="EMBL/GenBank/DDBJ databases">
        <title>Chromosome-scale assembly of the Ensete ventricosum genome.</title>
        <authorList>
            <person name="Dussert Y."/>
            <person name="Stocks J."/>
            <person name="Wendawek A."/>
            <person name="Woldeyes F."/>
            <person name="Nichols R.A."/>
            <person name="Borrell J.S."/>
        </authorList>
    </citation>
    <scope>NUCLEOTIDE SEQUENCE [LARGE SCALE GENOMIC DNA]</scope>
    <source>
        <strain evidence="2">cv. Maze</strain>
        <tissue evidence="1">Seeds</tissue>
    </source>
</reference>
<evidence type="ECO:0000313" key="2">
    <source>
        <dbReference type="Proteomes" id="UP001222027"/>
    </source>
</evidence>
<proteinExistence type="predicted"/>
<comment type="caution">
    <text evidence="1">The sequence shown here is derived from an EMBL/GenBank/DDBJ whole genome shotgun (WGS) entry which is preliminary data.</text>
</comment>
<dbReference type="EMBL" id="JAQQAF010000004">
    <property type="protein sequence ID" value="KAJ8493173.1"/>
    <property type="molecule type" value="Genomic_DNA"/>
</dbReference>
<evidence type="ECO:0000313" key="1">
    <source>
        <dbReference type="EMBL" id="KAJ8493173.1"/>
    </source>
</evidence>
<protein>
    <recommendedName>
        <fullName evidence="3">C2 domain-containing protein</fullName>
    </recommendedName>
</protein>
<keyword evidence="2" id="KW-1185">Reference proteome</keyword>
<accession>A0AAV8R4A9</accession>
<evidence type="ECO:0008006" key="3">
    <source>
        <dbReference type="Google" id="ProtNLM"/>
    </source>
</evidence>
<name>A0AAV8R4A9_ENSVE</name>
<organism evidence="1 2">
    <name type="scientific">Ensete ventricosum</name>
    <name type="common">Abyssinian banana</name>
    <name type="synonym">Musa ensete</name>
    <dbReference type="NCBI Taxonomy" id="4639"/>
    <lineage>
        <taxon>Eukaryota</taxon>
        <taxon>Viridiplantae</taxon>
        <taxon>Streptophyta</taxon>
        <taxon>Embryophyta</taxon>
        <taxon>Tracheophyta</taxon>
        <taxon>Spermatophyta</taxon>
        <taxon>Magnoliopsida</taxon>
        <taxon>Liliopsida</taxon>
        <taxon>Zingiberales</taxon>
        <taxon>Musaceae</taxon>
        <taxon>Ensete</taxon>
    </lineage>
</organism>
<sequence length="72" mass="8047">MGWEDGTWFPKGYAIQDPGGGGGCGRRLQLHISSDQSTINSQKHNNKEARQMNWNTEFTLRLHGDVVDVATM</sequence>
<gene>
    <name evidence="1" type="ORF">OPV22_014894</name>
</gene>
<dbReference type="Proteomes" id="UP001222027">
    <property type="component" value="Unassembled WGS sequence"/>
</dbReference>
<dbReference type="AlphaFoldDB" id="A0AAV8R4A9"/>